<gene>
    <name evidence="8" type="ORF">SAMN02745729_108101</name>
</gene>
<dbReference type="SUPFAM" id="SSF55073">
    <property type="entry name" value="Nucleotide cyclase"/>
    <property type="match status" value="1"/>
</dbReference>
<dbReference type="EC" id="2.7.7.65" evidence="2"/>
<dbReference type="NCBIfam" id="TIGR00254">
    <property type="entry name" value="GGDEF"/>
    <property type="match status" value="1"/>
</dbReference>
<dbReference type="Pfam" id="PF00990">
    <property type="entry name" value="GGDEF"/>
    <property type="match status" value="1"/>
</dbReference>
<comment type="cofactor">
    <cofactor evidence="1">
        <name>Mg(2+)</name>
        <dbReference type="ChEBI" id="CHEBI:18420"/>
    </cofactor>
</comment>
<dbReference type="GO" id="GO:1902201">
    <property type="term" value="P:negative regulation of bacterial-type flagellum-dependent cell motility"/>
    <property type="evidence" value="ECO:0007669"/>
    <property type="project" value="TreeGrafter"/>
</dbReference>
<feature type="domain" description="HAMP" evidence="6">
    <location>
        <begin position="317"/>
        <end position="368"/>
    </location>
</feature>
<dbReference type="InterPro" id="IPR000160">
    <property type="entry name" value="GGDEF_dom"/>
</dbReference>
<dbReference type="GO" id="GO:0052621">
    <property type="term" value="F:diguanylate cyclase activity"/>
    <property type="evidence" value="ECO:0007669"/>
    <property type="project" value="UniProtKB-EC"/>
</dbReference>
<keyword evidence="5" id="KW-0472">Membrane</keyword>
<evidence type="ECO:0000256" key="4">
    <source>
        <dbReference type="SAM" id="Coils"/>
    </source>
</evidence>
<keyword evidence="4" id="KW-0175">Coiled coil</keyword>
<dbReference type="GO" id="GO:0005886">
    <property type="term" value="C:plasma membrane"/>
    <property type="evidence" value="ECO:0007669"/>
    <property type="project" value="TreeGrafter"/>
</dbReference>
<dbReference type="EMBL" id="FNRJ01000008">
    <property type="protein sequence ID" value="SEA84561.1"/>
    <property type="molecule type" value="Genomic_DNA"/>
</dbReference>
<accession>A0A1H4EHJ7</accession>
<evidence type="ECO:0000256" key="3">
    <source>
        <dbReference type="ARBA" id="ARBA00034247"/>
    </source>
</evidence>
<dbReference type="STRING" id="1122198.SAMN02745729_108101"/>
<keyword evidence="9" id="KW-1185">Reference proteome</keyword>
<evidence type="ECO:0000313" key="8">
    <source>
        <dbReference type="EMBL" id="SEA84561.1"/>
    </source>
</evidence>
<dbReference type="InterPro" id="IPR050469">
    <property type="entry name" value="Diguanylate_Cyclase"/>
</dbReference>
<dbReference type="PANTHER" id="PTHR45138:SF9">
    <property type="entry name" value="DIGUANYLATE CYCLASE DGCM-RELATED"/>
    <property type="match status" value="1"/>
</dbReference>
<dbReference type="AlphaFoldDB" id="A0A1H4EHJ7"/>
<dbReference type="GO" id="GO:0007165">
    <property type="term" value="P:signal transduction"/>
    <property type="evidence" value="ECO:0007669"/>
    <property type="project" value="InterPro"/>
</dbReference>
<evidence type="ECO:0000259" key="7">
    <source>
        <dbReference type="PROSITE" id="PS50887"/>
    </source>
</evidence>
<dbReference type="InterPro" id="IPR029787">
    <property type="entry name" value="Nucleotide_cyclase"/>
</dbReference>
<name>A0A1H4EHJ7_9GAMM</name>
<dbReference type="PROSITE" id="PS50887">
    <property type="entry name" value="GGDEF"/>
    <property type="match status" value="1"/>
</dbReference>
<sequence>MQQPHTSIGTRLTLIIGTIFGLYLMAVSAVGYVMFQQYQGFSNLADREFGRAMAAAELTRDAEIIAAEVFEMMVGSRRSISAGSQRTENLAGLYRSARDRLQQLSSSADADRAANRELDRWQEPFFLSLGQLDQRLELEKQLQTEHLQLIDTLFILQQRLPLSDFGAQSPDQQRFISHALTALVAASSALSAERPGHVAQLERACEQALQKLALLPLEDEELLELRRQLTEVLPEAFRSRGPLLKASRASLATARETRVLAQKLTGASFSYHLQLKASAQQAITDHQKLIRSSLFGLLLASLTLLAITFGAIMYIRRHIVLRINRLNAAMQAHLQGKQVPVPESGSDEISTMGASFAVFVDARRQAEQQLEQANMHLQKMNAELERLSTTDALTGIPNRRSFDQQLEHEWRRALRDGTRLAIVMADVDVFKRFNDTYGHQAGDDCLRQVAQVMSDQLKRSGDMIARYGGEEFIVLLPGLDLSHAKQLAEQLRAAVAGVRIPHAHGPTGHVSISLGVASNRPHLNMRVETLIHRADNALYAAKSSGRNRVQVAN</sequence>
<evidence type="ECO:0000256" key="1">
    <source>
        <dbReference type="ARBA" id="ARBA00001946"/>
    </source>
</evidence>
<comment type="catalytic activity">
    <reaction evidence="3">
        <text>2 GTP = 3',3'-c-di-GMP + 2 diphosphate</text>
        <dbReference type="Rhea" id="RHEA:24898"/>
        <dbReference type="ChEBI" id="CHEBI:33019"/>
        <dbReference type="ChEBI" id="CHEBI:37565"/>
        <dbReference type="ChEBI" id="CHEBI:58805"/>
        <dbReference type="EC" id="2.7.7.65"/>
    </reaction>
</comment>
<keyword evidence="5" id="KW-1133">Transmembrane helix</keyword>
<protein>
    <recommendedName>
        <fullName evidence="2">diguanylate cyclase</fullName>
        <ecNumber evidence="2">2.7.7.65</ecNumber>
    </recommendedName>
</protein>
<dbReference type="OrthoDB" id="5756373at2"/>
<proteinExistence type="predicted"/>
<dbReference type="PROSITE" id="PS50885">
    <property type="entry name" value="HAMP"/>
    <property type="match status" value="1"/>
</dbReference>
<dbReference type="Gene3D" id="3.30.70.270">
    <property type="match status" value="1"/>
</dbReference>
<reference evidence="9" key="1">
    <citation type="submission" date="2016-10" db="EMBL/GenBank/DDBJ databases">
        <authorList>
            <person name="Varghese N."/>
            <person name="Submissions S."/>
        </authorList>
    </citation>
    <scope>NUCLEOTIDE SEQUENCE [LARGE SCALE GENOMIC DNA]</scope>
    <source>
        <strain evidence="9">DSM 11526</strain>
    </source>
</reference>
<dbReference type="CDD" id="cd01949">
    <property type="entry name" value="GGDEF"/>
    <property type="match status" value="1"/>
</dbReference>
<dbReference type="Proteomes" id="UP000242469">
    <property type="component" value="Unassembled WGS sequence"/>
</dbReference>
<dbReference type="FunFam" id="3.30.70.270:FF:000001">
    <property type="entry name" value="Diguanylate cyclase domain protein"/>
    <property type="match status" value="1"/>
</dbReference>
<dbReference type="InterPro" id="IPR003660">
    <property type="entry name" value="HAMP_dom"/>
</dbReference>
<dbReference type="InterPro" id="IPR043128">
    <property type="entry name" value="Rev_trsase/Diguanyl_cyclase"/>
</dbReference>
<feature type="transmembrane region" description="Helical" evidence="5">
    <location>
        <begin position="12"/>
        <end position="35"/>
    </location>
</feature>
<evidence type="ECO:0000256" key="5">
    <source>
        <dbReference type="SAM" id="Phobius"/>
    </source>
</evidence>
<feature type="transmembrane region" description="Helical" evidence="5">
    <location>
        <begin position="294"/>
        <end position="315"/>
    </location>
</feature>
<feature type="coiled-coil region" evidence="4">
    <location>
        <begin position="363"/>
        <end position="390"/>
    </location>
</feature>
<evidence type="ECO:0000313" key="9">
    <source>
        <dbReference type="Proteomes" id="UP000242469"/>
    </source>
</evidence>
<dbReference type="PANTHER" id="PTHR45138">
    <property type="entry name" value="REGULATORY COMPONENTS OF SENSORY TRANSDUCTION SYSTEM"/>
    <property type="match status" value="1"/>
</dbReference>
<evidence type="ECO:0000259" key="6">
    <source>
        <dbReference type="PROSITE" id="PS50885"/>
    </source>
</evidence>
<feature type="domain" description="GGDEF" evidence="7">
    <location>
        <begin position="418"/>
        <end position="553"/>
    </location>
</feature>
<keyword evidence="5" id="KW-0812">Transmembrane</keyword>
<dbReference type="Gene3D" id="6.10.340.10">
    <property type="match status" value="1"/>
</dbReference>
<dbReference type="SMART" id="SM00267">
    <property type="entry name" value="GGDEF"/>
    <property type="match status" value="1"/>
</dbReference>
<dbReference type="GO" id="GO:0043709">
    <property type="term" value="P:cell adhesion involved in single-species biofilm formation"/>
    <property type="evidence" value="ECO:0007669"/>
    <property type="project" value="TreeGrafter"/>
</dbReference>
<organism evidence="8 9">
    <name type="scientific">Marinobacterium iners DSM 11526</name>
    <dbReference type="NCBI Taxonomy" id="1122198"/>
    <lineage>
        <taxon>Bacteria</taxon>
        <taxon>Pseudomonadati</taxon>
        <taxon>Pseudomonadota</taxon>
        <taxon>Gammaproteobacteria</taxon>
        <taxon>Oceanospirillales</taxon>
        <taxon>Oceanospirillaceae</taxon>
        <taxon>Marinobacterium</taxon>
    </lineage>
</organism>
<evidence type="ECO:0000256" key="2">
    <source>
        <dbReference type="ARBA" id="ARBA00012528"/>
    </source>
</evidence>